<sequence length="220" mass="25182">MEEYTSAFIKVPIKKVSVDVYEVEAMSILSTSTIQSSSSEMSKLPQNTRRTKPEELCLAKRASTDRDSAQQGFLLGILMCYDFTIKIRRLYKKGHKTHQLFVIESISKNGTVYFKAPTTDNKSGDKKLMRRNLDAMTNNSLLNIVQYECATKLDLKRGKRSNLCTEMKRIQAIQFHNDLFKAQDILRHGLFINESILNKMTPEGCELTSNDKPYLTSCLY</sequence>
<dbReference type="EMBL" id="KB206860">
    <property type="protein sequence ID" value="ELP87360.1"/>
    <property type="molecule type" value="Genomic_DNA"/>
</dbReference>
<evidence type="ECO:0000313" key="1">
    <source>
        <dbReference type="EMBL" id="ELP87360.1"/>
    </source>
</evidence>
<dbReference type="KEGG" id="eiv:EIN_096170"/>
<dbReference type="Proteomes" id="UP000014680">
    <property type="component" value="Unassembled WGS sequence"/>
</dbReference>
<gene>
    <name evidence="1" type="ORF">EIN_096170</name>
</gene>
<organism evidence="1 2">
    <name type="scientific">Entamoeba invadens IP1</name>
    <dbReference type="NCBI Taxonomy" id="370355"/>
    <lineage>
        <taxon>Eukaryota</taxon>
        <taxon>Amoebozoa</taxon>
        <taxon>Evosea</taxon>
        <taxon>Archamoebae</taxon>
        <taxon>Mastigamoebida</taxon>
        <taxon>Entamoebidae</taxon>
        <taxon>Entamoeba</taxon>
    </lineage>
</organism>
<dbReference type="AlphaFoldDB" id="A0A0A1U0E5"/>
<proteinExistence type="predicted"/>
<dbReference type="OrthoDB" id="25820at2759"/>
<reference evidence="1 2" key="1">
    <citation type="submission" date="2012-10" db="EMBL/GenBank/DDBJ databases">
        <authorList>
            <person name="Zafar N."/>
            <person name="Inman J."/>
            <person name="Hall N."/>
            <person name="Lorenzi H."/>
            <person name="Caler E."/>
        </authorList>
    </citation>
    <scope>NUCLEOTIDE SEQUENCE [LARGE SCALE GENOMIC DNA]</scope>
    <source>
        <strain evidence="1 2">IP1</strain>
    </source>
</reference>
<name>A0A0A1U0E5_ENTIV</name>
<protein>
    <submittedName>
        <fullName evidence="1">Uncharacterized protein</fullName>
    </submittedName>
</protein>
<dbReference type="GeneID" id="14886375"/>
<accession>A0A0A1U0E5</accession>
<dbReference type="VEuPathDB" id="AmoebaDB:EIN_096170"/>
<dbReference type="RefSeq" id="XP_004254131.1">
    <property type="nucleotide sequence ID" value="XM_004254083.1"/>
</dbReference>
<evidence type="ECO:0000313" key="2">
    <source>
        <dbReference type="Proteomes" id="UP000014680"/>
    </source>
</evidence>
<keyword evidence="2" id="KW-1185">Reference proteome</keyword>